<evidence type="ECO:0000256" key="4">
    <source>
        <dbReference type="HAMAP-Rule" id="MF_03005"/>
    </source>
</evidence>
<evidence type="ECO:0000259" key="6">
    <source>
        <dbReference type="PROSITE" id="PS50249"/>
    </source>
</evidence>
<dbReference type="InterPro" id="IPR037518">
    <property type="entry name" value="MPN"/>
</dbReference>
<dbReference type="STRING" id="1047168.A0A0F4GGD2"/>
<comment type="caution">
    <text evidence="7">The sequence shown here is derived from an EMBL/GenBank/DDBJ whole genome shotgun (WGS) entry which is preliminary data.</text>
</comment>
<evidence type="ECO:0000256" key="2">
    <source>
        <dbReference type="ARBA" id="ARBA00022540"/>
    </source>
</evidence>
<dbReference type="PANTHER" id="PTHR10540:SF6">
    <property type="entry name" value="EUKARYOTIC TRANSLATION INITIATION FACTOR 3 SUBUNIT F"/>
    <property type="match status" value="1"/>
</dbReference>
<reference evidence="7 8" key="1">
    <citation type="submission" date="2015-03" db="EMBL/GenBank/DDBJ databases">
        <title>RNA-seq based gene annotation and comparative genomics of four Zymoseptoria species reveal species-specific pathogenicity related genes and transposable element activity.</title>
        <authorList>
            <person name="Grandaubert J."/>
            <person name="Bhattacharyya A."/>
            <person name="Stukenbrock E.H."/>
        </authorList>
    </citation>
    <scope>NUCLEOTIDE SEQUENCE [LARGE SCALE GENOMIC DNA]</scope>
    <source>
        <strain evidence="7 8">Zb18110</strain>
    </source>
</reference>
<dbReference type="GO" id="GO:0016282">
    <property type="term" value="C:eukaryotic 43S preinitiation complex"/>
    <property type="evidence" value="ECO:0007669"/>
    <property type="project" value="UniProtKB-UniRule"/>
</dbReference>
<dbReference type="GO" id="GO:0031369">
    <property type="term" value="F:translation initiation factor binding"/>
    <property type="evidence" value="ECO:0007669"/>
    <property type="project" value="InterPro"/>
</dbReference>
<keyword evidence="1 4" id="KW-0963">Cytoplasm</keyword>
<proteinExistence type="inferred from homology"/>
<feature type="domain" description="MPN" evidence="6">
    <location>
        <begin position="28"/>
        <end position="164"/>
    </location>
</feature>
<dbReference type="CDD" id="cd08064">
    <property type="entry name" value="MPN_eIF3f"/>
    <property type="match status" value="1"/>
</dbReference>
<organism evidence="7 8">
    <name type="scientific">Zymoseptoria brevis</name>
    <dbReference type="NCBI Taxonomy" id="1047168"/>
    <lineage>
        <taxon>Eukaryota</taxon>
        <taxon>Fungi</taxon>
        <taxon>Dikarya</taxon>
        <taxon>Ascomycota</taxon>
        <taxon>Pezizomycotina</taxon>
        <taxon>Dothideomycetes</taxon>
        <taxon>Dothideomycetidae</taxon>
        <taxon>Mycosphaerellales</taxon>
        <taxon>Mycosphaerellaceae</taxon>
        <taxon>Zymoseptoria</taxon>
    </lineage>
</organism>
<comment type="similarity">
    <text evidence="4">Belongs to the eIF-3 subunit F family.</text>
</comment>
<dbReference type="InterPro" id="IPR024969">
    <property type="entry name" value="EIF3F/CSN6-like_C"/>
</dbReference>
<dbReference type="AlphaFoldDB" id="A0A0F4GGD2"/>
<feature type="compositionally biased region" description="Basic and acidic residues" evidence="5">
    <location>
        <begin position="313"/>
        <end position="326"/>
    </location>
</feature>
<comment type="subcellular location">
    <subcellularLocation>
        <location evidence="4">Cytoplasm</location>
    </subcellularLocation>
</comment>
<dbReference type="OrthoDB" id="25498at2759"/>
<dbReference type="SMART" id="SM00232">
    <property type="entry name" value="JAB_MPN"/>
    <property type="match status" value="1"/>
</dbReference>
<evidence type="ECO:0000313" key="8">
    <source>
        <dbReference type="Proteomes" id="UP000033647"/>
    </source>
</evidence>
<comment type="subunit">
    <text evidence="4">Component of the eukaryotic translation initiation factor 3 (eIF-3) complex.</text>
</comment>
<evidence type="ECO:0000256" key="5">
    <source>
        <dbReference type="SAM" id="MobiDB-lite"/>
    </source>
</evidence>
<keyword evidence="3 4" id="KW-0648">Protein biosynthesis</keyword>
<keyword evidence="8" id="KW-1185">Reference proteome</keyword>
<dbReference type="EMBL" id="LAFY01000619">
    <property type="protein sequence ID" value="KJX96436.1"/>
    <property type="molecule type" value="Genomic_DNA"/>
</dbReference>
<dbReference type="GO" id="GO:0071541">
    <property type="term" value="C:eukaryotic translation initiation factor 3 complex, eIF3m"/>
    <property type="evidence" value="ECO:0007669"/>
    <property type="project" value="EnsemblFungi"/>
</dbReference>
<dbReference type="Proteomes" id="UP000033647">
    <property type="component" value="Unassembled WGS sequence"/>
</dbReference>
<protein>
    <recommendedName>
        <fullName evidence="4">Eukaryotic translation initiation factor 3 subunit F</fullName>
        <shortName evidence="4">eIF3f</shortName>
    </recommendedName>
</protein>
<dbReference type="GO" id="GO:0071540">
    <property type="term" value="C:eukaryotic translation initiation factor 3 complex, eIF3e"/>
    <property type="evidence" value="ECO:0007669"/>
    <property type="project" value="EnsemblFungi"/>
</dbReference>
<name>A0A0F4GGD2_9PEZI</name>
<keyword evidence="2 4" id="KW-0396">Initiation factor</keyword>
<evidence type="ECO:0000256" key="3">
    <source>
        <dbReference type="ARBA" id="ARBA00022917"/>
    </source>
</evidence>
<dbReference type="InterPro" id="IPR027531">
    <property type="entry name" value="eIF3f"/>
</dbReference>
<dbReference type="Pfam" id="PF13012">
    <property type="entry name" value="MitMem_reg"/>
    <property type="match status" value="1"/>
</dbReference>
<dbReference type="GO" id="GO:0033290">
    <property type="term" value="C:eukaryotic 48S preinitiation complex"/>
    <property type="evidence" value="ECO:0007669"/>
    <property type="project" value="UniProtKB-UniRule"/>
</dbReference>
<dbReference type="InterPro" id="IPR000555">
    <property type="entry name" value="JAMM/MPN+_dom"/>
</dbReference>
<dbReference type="Gene3D" id="3.40.140.10">
    <property type="entry name" value="Cytidine Deaminase, domain 2"/>
    <property type="match status" value="1"/>
</dbReference>
<dbReference type="PANTHER" id="PTHR10540">
    <property type="entry name" value="EUKARYOTIC TRANSLATION INITIATION FACTOR 3 SUBUNIT F-RELATED"/>
    <property type="match status" value="1"/>
</dbReference>
<evidence type="ECO:0000313" key="7">
    <source>
        <dbReference type="EMBL" id="KJX96436.1"/>
    </source>
</evidence>
<gene>
    <name evidence="7" type="ORF">TI39_contig627g00010</name>
</gene>
<sequence>MGDNFLHLARPLAPAAISTQQSTAPVTVTVQPQALFSILDHASRRPAEQERVIGTLLGVRSEDGTEVEIRNCYAVPHTETDEQVEVDMDYQKRMLELHLKASPKEVLLGWYATSSELNTFSALIQNFYGQQGEGTFPHPAVHLTVSTVAGQDVKAETYISAPIGVTAERAADSCLFIPVPHEIKYGDAEKSGLELIAGARDKEDRSQLLQTDIETLERAVEQVLDMLDRVSNYVSNVLEEEVEPSSALGQFLMNTLSLAPKVDAEDIEKDFNNHIQDVLLVSYLANTIRTQIDLSNRLATAALTMGPEGGNAGEKDGKTDGKDGESGGKGGSGQRGGRDNNQRSGAGRGGRRGGDQ</sequence>
<accession>A0A0F4GGD2</accession>
<dbReference type="Pfam" id="PF01398">
    <property type="entry name" value="JAB"/>
    <property type="match status" value="1"/>
</dbReference>
<dbReference type="GO" id="GO:0003743">
    <property type="term" value="F:translation initiation factor activity"/>
    <property type="evidence" value="ECO:0007669"/>
    <property type="project" value="UniProtKB-UniRule"/>
</dbReference>
<feature type="region of interest" description="Disordered" evidence="5">
    <location>
        <begin position="305"/>
        <end position="356"/>
    </location>
</feature>
<dbReference type="GO" id="GO:0001732">
    <property type="term" value="P:formation of cytoplasmic translation initiation complex"/>
    <property type="evidence" value="ECO:0007669"/>
    <property type="project" value="UniProtKB-UniRule"/>
</dbReference>
<evidence type="ECO:0000256" key="1">
    <source>
        <dbReference type="ARBA" id="ARBA00022490"/>
    </source>
</evidence>
<dbReference type="FunFam" id="3.40.140.10:FF:000019">
    <property type="entry name" value="Eukaryotic translation initiation factor 3 subunit F"/>
    <property type="match status" value="1"/>
</dbReference>
<comment type="function">
    <text evidence="4">Component of the eukaryotic translation initiation factor 3 (eIF-3) complex, which is involved in protein synthesis of a specialized repertoire of mRNAs and, together with other initiation factors, stimulates binding of mRNA and methionyl-tRNAi to the 40S ribosome. The eIF-3 complex specifically targets and initiates translation of a subset of mRNAs involved in cell proliferation.</text>
</comment>
<dbReference type="GO" id="GO:0008237">
    <property type="term" value="F:metallopeptidase activity"/>
    <property type="evidence" value="ECO:0007669"/>
    <property type="project" value="InterPro"/>
</dbReference>
<dbReference type="HAMAP" id="MF_03005">
    <property type="entry name" value="eIF3f"/>
    <property type="match status" value="1"/>
</dbReference>
<dbReference type="PROSITE" id="PS50249">
    <property type="entry name" value="MPN"/>
    <property type="match status" value="1"/>
</dbReference>